<organism evidence="6 7">
    <name type="scientific">Scrofimicrobium canadense</name>
    <dbReference type="NCBI Taxonomy" id="2652290"/>
    <lineage>
        <taxon>Bacteria</taxon>
        <taxon>Bacillati</taxon>
        <taxon>Actinomycetota</taxon>
        <taxon>Actinomycetes</taxon>
        <taxon>Actinomycetales</taxon>
        <taxon>Actinomycetaceae</taxon>
        <taxon>Scrofimicrobium</taxon>
    </lineage>
</organism>
<evidence type="ECO:0000256" key="2">
    <source>
        <dbReference type="ARBA" id="ARBA00022679"/>
    </source>
</evidence>
<gene>
    <name evidence="6" type="ORF">FYJ24_02520</name>
</gene>
<evidence type="ECO:0000259" key="5">
    <source>
        <dbReference type="Pfam" id="PF13657"/>
    </source>
</evidence>
<reference evidence="6 7" key="1">
    <citation type="submission" date="2019-08" db="EMBL/GenBank/DDBJ databases">
        <title>In-depth cultivation of the pig gut microbiome towards novel bacterial diversity and tailored functional studies.</title>
        <authorList>
            <person name="Wylensek D."/>
            <person name="Hitch T.C.A."/>
            <person name="Clavel T."/>
        </authorList>
    </citation>
    <scope>NUCLEOTIDE SEQUENCE [LARGE SCALE GENOMIC DNA]</scope>
    <source>
        <strain evidence="6 7">WB03_NA08</strain>
    </source>
</reference>
<feature type="domain" description="HipA-like C-terminal" evidence="4">
    <location>
        <begin position="144"/>
        <end position="360"/>
    </location>
</feature>
<evidence type="ECO:0000313" key="6">
    <source>
        <dbReference type="EMBL" id="MSS83655.1"/>
    </source>
</evidence>
<keyword evidence="3" id="KW-0418">Kinase</keyword>
<sequence>MERSQLRFVADADVYKQGALAATLHRDEGGTTTFVYDDDYVGRGGAPVALSLRIGDTPVVTPSGGLPPFFAGLLPEGFRLSQLIKDVKTSPDDELSLLLAVGQDTPGDVQVVPHGAPLTAAAPLVNADEPLDFSSLHLSADTSALPGVQAKASSQMVTLPTTSRGASAILKLTPKDYPRLVHNEAIHLSAAKHLGFPVAQAHIVHDKRGEAGLLVRRFDRHVDNGVEHRLPLEDAGQIMGIVPAQKYSVNTEELILAVANVAAASEAAKLALYTQFVFSWLTGNGDLHAKNVSLLQTRGRWQVSPLYDVVCTLLYGDDTMALPVDGRTKNLRRRHWDNLADAISLPPRARDRAITRALRATSQVNLEDVGITGSPLNGTLRELRYRRSEIA</sequence>
<dbReference type="GO" id="GO:0004674">
    <property type="term" value="F:protein serine/threonine kinase activity"/>
    <property type="evidence" value="ECO:0007669"/>
    <property type="project" value="TreeGrafter"/>
</dbReference>
<dbReference type="GO" id="GO:0005829">
    <property type="term" value="C:cytosol"/>
    <property type="evidence" value="ECO:0007669"/>
    <property type="project" value="TreeGrafter"/>
</dbReference>
<dbReference type="Pfam" id="PF07804">
    <property type="entry name" value="HipA_C"/>
    <property type="match status" value="1"/>
</dbReference>
<feature type="domain" description="HipA N-terminal subdomain 1" evidence="5">
    <location>
        <begin position="13"/>
        <end position="111"/>
    </location>
</feature>
<dbReference type="Gene3D" id="1.10.1070.20">
    <property type="match status" value="1"/>
</dbReference>
<dbReference type="PANTHER" id="PTHR37419">
    <property type="entry name" value="SERINE/THREONINE-PROTEIN KINASE TOXIN HIPA"/>
    <property type="match status" value="1"/>
</dbReference>
<evidence type="ECO:0000313" key="7">
    <source>
        <dbReference type="Proteomes" id="UP000470875"/>
    </source>
</evidence>
<protein>
    <submittedName>
        <fullName evidence="6">Type II toxin-antitoxin system HipA family toxin</fullName>
    </submittedName>
</protein>
<dbReference type="Pfam" id="PF13657">
    <property type="entry name" value="Couple_hipA"/>
    <property type="match status" value="1"/>
</dbReference>
<name>A0A6N7W2X7_9ACTO</name>
<comment type="caution">
    <text evidence="6">The sequence shown here is derived from an EMBL/GenBank/DDBJ whole genome shotgun (WGS) entry which is preliminary data.</text>
</comment>
<dbReference type="PANTHER" id="PTHR37419:SF1">
    <property type="entry name" value="SERINE_THREONINE-PROTEIN KINASE TOXIN HIPA"/>
    <property type="match status" value="1"/>
</dbReference>
<comment type="similarity">
    <text evidence="1">Belongs to the HipA Ser/Thr kinase family.</text>
</comment>
<evidence type="ECO:0000256" key="3">
    <source>
        <dbReference type="ARBA" id="ARBA00022777"/>
    </source>
</evidence>
<evidence type="ECO:0000259" key="4">
    <source>
        <dbReference type="Pfam" id="PF07804"/>
    </source>
</evidence>
<keyword evidence="7" id="KW-1185">Reference proteome</keyword>
<dbReference type="NCBIfam" id="TIGR03071">
    <property type="entry name" value="couple_hipA"/>
    <property type="match status" value="1"/>
</dbReference>
<dbReference type="InterPro" id="IPR017508">
    <property type="entry name" value="HipA_N1"/>
</dbReference>
<keyword evidence="2" id="KW-0808">Transferase</keyword>
<dbReference type="Proteomes" id="UP000470875">
    <property type="component" value="Unassembled WGS sequence"/>
</dbReference>
<proteinExistence type="inferred from homology"/>
<dbReference type="InterPro" id="IPR012893">
    <property type="entry name" value="HipA-like_C"/>
</dbReference>
<dbReference type="EMBL" id="VULO01000002">
    <property type="protein sequence ID" value="MSS83655.1"/>
    <property type="molecule type" value="Genomic_DNA"/>
</dbReference>
<accession>A0A6N7W2X7</accession>
<dbReference type="AlphaFoldDB" id="A0A6N7W2X7"/>
<dbReference type="InterPro" id="IPR052028">
    <property type="entry name" value="HipA_Ser/Thr_kinase"/>
</dbReference>
<dbReference type="RefSeq" id="WP_154543246.1">
    <property type="nucleotide sequence ID" value="NZ_VULO01000002.1"/>
</dbReference>
<evidence type="ECO:0000256" key="1">
    <source>
        <dbReference type="ARBA" id="ARBA00010164"/>
    </source>
</evidence>